<dbReference type="EMBL" id="MWDB01000001">
    <property type="protein sequence ID" value="OQB42674.1"/>
    <property type="molecule type" value="Genomic_DNA"/>
</dbReference>
<proteinExistence type="predicted"/>
<name>A0A1V5ZS66_9BACT</name>
<reference evidence="1" key="1">
    <citation type="submission" date="2017-02" db="EMBL/GenBank/DDBJ databases">
        <title>Delving into the versatile metabolic prowess of the omnipresent phylum Bacteroidetes.</title>
        <authorList>
            <person name="Nobu M.K."/>
            <person name="Mei R."/>
            <person name="Narihiro T."/>
            <person name="Kuroda K."/>
            <person name="Liu W.-T."/>
        </authorList>
    </citation>
    <scope>NUCLEOTIDE SEQUENCE</scope>
    <source>
        <strain evidence="1">ADurb.Bin160</strain>
    </source>
</reference>
<gene>
    <name evidence="1" type="ORF">BWY04_00112</name>
</gene>
<evidence type="ECO:0000313" key="1">
    <source>
        <dbReference type="EMBL" id="OQB42674.1"/>
    </source>
</evidence>
<dbReference type="Proteomes" id="UP000485621">
    <property type="component" value="Unassembled WGS sequence"/>
</dbReference>
<protein>
    <submittedName>
        <fullName evidence="1">Uncharacterized protein</fullName>
    </submittedName>
</protein>
<comment type="caution">
    <text evidence="1">The sequence shown here is derived from an EMBL/GenBank/DDBJ whole genome shotgun (WGS) entry which is preliminary data.</text>
</comment>
<dbReference type="AlphaFoldDB" id="A0A1V5ZS66"/>
<sequence length="81" mass="9342">MFCHNHLNKYVTKLKDSGNPHMFSFCPFIIDSYILFLHITSSDFTVNISCKVYTAEYASNARTSISPNLCHHCLDFHHRGC</sequence>
<accession>A0A1V5ZS66</accession>
<organism evidence="1">
    <name type="scientific">candidate division CPR1 bacterium ADurb.Bin160</name>
    <dbReference type="NCBI Taxonomy" id="1852826"/>
    <lineage>
        <taxon>Bacteria</taxon>
        <taxon>candidate division CPR1</taxon>
    </lineage>
</organism>